<reference evidence="1 2" key="1">
    <citation type="journal article" date="2021" name="Elife">
        <title>Chloroplast acquisition without the gene transfer in kleptoplastic sea slugs, Plakobranchus ocellatus.</title>
        <authorList>
            <person name="Maeda T."/>
            <person name="Takahashi S."/>
            <person name="Yoshida T."/>
            <person name="Shimamura S."/>
            <person name="Takaki Y."/>
            <person name="Nagai Y."/>
            <person name="Toyoda A."/>
            <person name="Suzuki Y."/>
            <person name="Arimoto A."/>
            <person name="Ishii H."/>
            <person name="Satoh N."/>
            <person name="Nishiyama T."/>
            <person name="Hasebe M."/>
            <person name="Maruyama T."/>
            <person name="Minagawa J."/>
            <person name="Obokata J."/>
            <person name="Shigenobu S."/>
        </authorList>
    </citation>
    <scope>NUCLEOTIDE SEQUENCE [LARGE SCALE GENOMIC DNA]</scope>
</reference>
<gene>
    <name evidence="1" type="ORF">PoB_004501900</name>
</gene>
<name>A0AAV4BEH0_9GAST</name>
<organism evidence="1 2">
    <name type="scientific">Plakobranchus ocellatus</name>
    <dbReference type="NCBI Taxonomy" id="259542"/>
    <lineage>
        <taxon>Eukaryota</taxon>
        <taxon>Metazoa</taxon>
        <taxon>Spiralia</taxon>
        <taxon>Lophotrochozoa</taxon>
        <taxon>Mollusca</taxon>
        <taxon>Gastropoda</taxon>
        <taxon>Heterobranchia</taxon>
        <taxon>Euthyneura</taxon>
        <taxon>Panpulmonata</taxon>
        <taxon>Sacoglossa</taxon>
        <taxon>Placobranchoidea</taxon>
        <taxon>Plakobranchidae</taxon>
        <taxon>Plakobranchus</taxon>
    </lineage>
</organism>
<proteinExistence type="predicted"/>
<evidence type="ECO:0000313" key="1">
    <source>
        <dbReference type="EMBL" id="GFO18514.1"/>
    </source>
</evidence>
<sequence length="71" mass="7861">MESPPLHAGFWLCFQTGARRGVTALCVIVVRAPLLRSRETKPVSLIINGYYLLSHSTSPSGKPPFCDETWT</sequence>
<dbReference type="Proteomes" id="UP000735302">
    <property type="component" value="Unassembled WGS sequence"/>
</dbReference>
<protein>
    <recommendedName>
        <fullName evidence="3">Secreted protein</fullName>
    </recommendedName>
</protein>
<accession>A0AAV4BEH0</accession>
<keyword evidence="2" id="KW-1185">Reference proteome</keyword>
<evidence type="ECO:0008006" key="3">
    <source>
        <dbReference type="Google" id="ProtNLM"/>
    </source>
</evidence>
<dbReference type="AlphaFoldDB" id="A0AAV4BEH0"/>
<comment type="caution">
    <text evidence="1">The sequence shown here is derived from an EMBL/GenBank/DDBJ whole genome shotgun (WGS) entry which is preliminary data.</text>
</comment>
<dbReference type="EMBL" id="BLXT01004960">
    <property type="protein sequence ID" value="GFO18514.1"/>
    <property type="molecule type" value="Genomic_DNA"/>
</dbReference>
<evidence type="ECO:0000313" key="2">
    <source>
        <dbReference type="Proteomes" id="UP000735302"/>
    </source>
</evidence>